<accession>A0A061RXG6</accession>
<gene>
    <name evidence="1" type="ORF">TSPGSL018_23017</name>
</gene>
<organism evidence="1">
    <name type="scientific">Tetraselmis sp. GSL018</name>
    <dbReference type="NCBI Taxonomy" id="582737"/>
    <lineage>
        <taxon>Eukaryota</taxon>
        <taxon>Viridiplantae</taxon>
        <taxon>Chlorophyta</taxon>
        <taxon>core chlorophytes</taxon>
        <taxon>Chlorodendrophyceae</taxon>
        <taxon>Chlorodendrales</taxon>
        <taxon>Chlorodendraceae</taxon>
        <taxon>Tetraselmis</taxon>
    </lineage>
</organism>
<evidence type="ECO:0000313" key="1">
    <source>
        <dbReference type="EMBL" id="JAC75459.1"/>
    </source>
</evidence>
<sequence length="87" mass="9646">MSYHVKLGTKEINLFVLNLGQWSQFFSKFAVRILVRYVQSVDLGSQGHMRLSFSTLFNVSSSQCVSVSLVVPKASLKLPARAPSIEA</sequence>
<name>A0A061RXG6_9CHLO</name>
<dbReference type="EMBL" id="GBEZ01010189">
    <property type="protein sequence ID" value="JAC75459.1"/>
    <property type="molecule type" value="Transcribed_RNA"/>
</dbReference>
<reference evidence="1" key="1">
    <citation type="submission" date="2014-05" db="EMBL/GenBank/DDBJ databases">
        <title>The transcriptome of the halophilic microalga Tetraselmis sp. GSL018 isolated from the Great Salt Lake, Utah.</title>
        <authorList>
            <person name="Jinkerson R.E."/>
            <person name="D'Adamo S."/>
            <person name="Posewitz M.C."/>
        </authorList>
    </citation>
    <scope>NUCLEOTIDE SEQUENCE</scope>
    <source>
        <strain evidence="1">GSL018</strain>
    </source>
</reference>
<protein>
    <submittedName>
        <fullName evidence="1">Uncharacterized protein</fullName>
    </submittedName>
</protein>
<dbReference type="AlphaFoldDB" id="A0A061RXG6"/>
<proteinExistence type="predicted"/>